<feature type="chain" id="PRO_5045515031" description="SbsC C-terminal domain-containing protein" evidence="1">
    <location>
        <begin position="29"/>
        <end position="323"/>
    </location>
</feature>
<evidence type="ECO:0000256" key="1">
    <source>
        <dbReference type="SAM" id="SignalP"/>
    </source>
</evidence>
<proteinExistence type="predicted"/>
<evidence type="ECO:0000313" key="2">
    <source>
        <dbReference type="EMBL" id="GGA52119.1"/>
    </source>
</evidence>
<keyword evidence="1" id="KW-0732">Signal</keyword>
<protein>
    <recommendedName>
        <fullName evidence="4">SbsC C-terminal domain-containing protein</fullName>
    </recommendedName>
</protein>
<gene>
    <name evidence="2" type="ORF">GCM10010917_41700</name>
</gene>
<dbReference type="EMBL" id="BMHF01000024">
    <property type="protein sequence ID" value="GGA52119.1"/>
    <property type="molecule type" value="Genomic_DNA"/>
</dbReference>
<reference evidence="3" key="1">
    <citation type="journal article" date="2019" name="Int. J. Syst. Evol. Microbiol.">
        <title>The Global Catalogue of Microorganisms (GCM) 10K type strain sequencing project: providing services to taxonomists for standard genome sequencing and annotation.</title>
        <authorList>
            <consortium name="The Broad Institute Genomics Platform"/>
            <consortium name="The Broad Institute Genome Sequencing Center for Infectious Disease"/>
            <person name="Wu L."/>
            <person name="Ma J."/>
        </authorList>
    </citation>
    <scope>NUCLEOTIDE SEQUENCE [LARGE SCALE GENOMIC DNA]</scope>
    <source>
        <strain evidence="3">CGMCC 1.15044</strain>
    </source>
</reference>
<evidence type="ECO:0008006" key="4">
    <source>
        <dbReference type="Google" id="ProtNLM"/>
    </source>
</evidence>
<feature type="signal peptide" evidence="1">
    <location>
        <begin position="1"/>
        <end position="28"/>
    </location>
</feature>
<keyword evidence="3" id="KW-1185">Reference proteome</keyword>
<organism evidence="2 3">
    <name type="scientific">Paenibacillus physcomitrellae</name>
    <dbReference type="NCBI Taxonomy" id="1619311"/>
    <lineage>
        <taxon>Bacteria</taxon>
        <taxon>Bacillati</taxon>
        <taxon>Bacillota</taxon>
        <taxon>Bacilli</taxon>
        <taxon>Bacillales</taxon>
        <taxon>Paenibacillaceae</taxon>
        <taxon>Paenibacillus</taxon>
    </lineage>
</organism>
<sequence length="323" mass="35440">MITKSIRSTFPAVCLLAASLAAAPLSGAAGPADNGTATAATALPKEAAALSASAQSTANSQTYGRYEALLAKDQLVQAVSYLKQHLPEVNAYEATLMTLHLENAQKRLLPSYTNKLSAAKVQLQIVKLYKRGDTLSSLAARTTSSSLRSLLKETEAAGYKLGTAEGSFYPVIDYESYKVYRPYVNRDIQAYIDIMAEESRQVPASDGALTIGYQQITARAVAQEQFIQSYPSSNRTQQIRSLFNLYKLYTFYGLSNTPLFDYDHKMIQPNASKGYQAVLTYRDPASSAYLTELAAFMKVVKANNGKLTSDVEQYRKSHFPIEL</sequence>
<dbReference type="Proteomes" id="UP000609323">
    <property type="component" value="Unassembled WGS sequence"/>
</dbReference>
<evidence type="ECO:0000313" key="3">
    <source>
        <dbReference type="Proteomes" id="UP000609323"/>
    </source>
</evidence>
<name>A0ABQ1GXI3_9BACL</name>
<comment type="caution">
    <text evidence="2">The sequence shown here is derived from an EMBL/GenBank/DDBJ whole genome shotgun (WGS) entry which is preliminary data.</text>
</comment>
<dbReference type="RefSeq" id="WP_094095329.1">
    <property type="nucleotide sequence ID" value="NZ_BMHF01000024.1"/>
</dbReference>
<accession>A0ABQ1GXI3</accession>